<organism evidence="1 2">
    <name type="scientific">Riccia sorocarpa</name>
    <dbReference type="NCBI Taxonomy" id="122646"/>
    <lineage>
        <taxon>Eukaryota</taxon>
        <taxon>Viridiplantae</taxon>
        <taxon>Streptophyta</taxon>
        <taxon>Embryophyta</taxon>
        <taxon>Marchantiophyta</taxon>
        <taxon>Marchantiopsida</taxon>
        <taxon>Marchantiidae</taxon>
        <taxon>Marchantiales</taxon>
        <taxon>Ricciaceae</taxon>
        <taxon>Riccia</taxon>
    </lineage>
</organism>
<evidence type="ECO:0000313" key="1">
    <source>
        <dbReference type="EMBL" id="KAL3698967.1"/>
    </source>
</evidence>
<proteinExistence type="predicted"/>
<dbReference type="Proteomes" id="UP001633002">
    <property type="component" value="Unassembled WGS sequence"/>
</dbReference>
<evidence type="ECO:0000313" key="2">
    <source>
        <dbReference type="Proteomes" id="UP001633002"/>
    </source>
</evidence>
<keyword evidence="2" id="KW-1185">Reference proteome</keyword>
<gene>
    <name evidence="1" type="ORF">R1sor_016989</name>
</gene>
<name>A0ABD3I9I6_9MARC</name>
<dbReference type="AlphaFoldDB" id="A0ABD3I9I6"/>
<protein>
    <submittedName>
        <fullName evidence="1">Uncharacterized protein</fullName>
    </submittedName>
</protein>
<sequence length="227" mass="26545">MADMIGWEWKGGWTVNGSWKKDAKSWSALLIVNGETFQCLNRSWEVADEDAQWMERWKQLRDFETVEHLLWSCYKLRERVYWVSEVILGPGVGNPTLLQVIDKCLLEHKRNPTFFILQYEHCRTCWLERNEAVFNNPSQFKSAQNIINTVKETCTGIGKRLSEEKKLSLYRSRDLVVENALRTLRDHQRRQEDGQRLLLDFRVALSDNNSQAGVSRSSGKEILVPQL</sequence>
<reference evidence="1 2" key="1">
    <citation type="submission" date="2024-09" db="EMBL/GenBank/DDBJ databases">
        <title>Chromosome-scale assembly of Riccia sorocarpa.</title>
        <authorList>
            <person name="Paukszto L."/>
        </authorList>
    </citation>
    <scope>NUCLEOTIDE SEQUENCE [LARGE SCALE GENOMIC DNA]</scope>
    <source>
        <strain evidence="1">LP-2024</strain>
        <tissue evidence="1">Aerial parts of the thallus</tissue>
    </source>
</reference>
<dbReference type="EMBL" id="JBJQOH010000001">
    <property type="protein sequence ID" value="KAL3698967.1"/>
    <property type="molecule type" value="Genomic_DNA"/>
</dbReference>
<comment type="caution">
    <text evidence="1">The sequence shown here is derived from an EMBL/GenBank/DDBJ whole genome shotgun (WGS) entry which is preliminary data.</text>
</comment>
<accession>A0ABD3I9I6</accession>